<evidence type="ECO:0000256" key="3">
    <source>
        <dbReference type="SAM" id="SignalP"/>
    </source>
</evidence>
<evidence type="ECO:0000313" key="5">
    <source>
        <dbReference type="Proteomes" id="UP000705867"/>
    </source>
</evidence>
<feature type="region of interest" description="Disordered" evidence="2">
    <location>
        <begin position="30"/>
        <end position="55"/>
    </location>
</feature>
<evidence type="ECO:0000256" key="1">
    <source>
        <dbReference type="SAM" id="Coils"/>
    </source>
</evidence>
<accession>A0A953M3K2</accession>
<reference evidence="4" key="2">
    <citation type="submission" date="2021-08" db="EMBL/GenBank/DDBJ databases">
        <authorList>
            <person name="Dalcin Martins P."/>
        </authorList>
    </citation>
    <scope>NUCLEOTIDE SEQUENCE</scope>
    <source>
        <strain evidence="4">MAG_39</strain>
    </source>
</reference>
<evidence type="ECO:0000256" key="2">
    <source>
        <dbReference type="SAM" id="MobiDB-lite"/>
    </source>
</evidence>
<sequence length="370" mass="41272">MIPYVKAYSIIFALTLSVVSIAHGAGDNPFIEEEKPRATVPPAGKGGPKGASGGFRPESLNEVLPFAQSQAPQPPAQMERKWKIRGKVNDMVVIRDEKGERIHVRNGEVFDGCLIEFPSALCERDAVIKTLQETIEREKKERIALSRTIDDLTRKNSEADNTLQQLRKERDILAQQHKEVQAAQEKSLKEIEDLAFQKDDMEHVLEQLRKEHEGVLVHLKEIQAALHEKEAAAAKATAEAVKNKTDALSLLEMTAQREQCSKEVEQIRNALKERETEAFGAGVLIEYVRKSGERVPTEEYGEIIVKEMSDSLIIGVSKLHADQAEQSFAKAARARIMQEQFIFYLLERGSVDFTSSPSGQPAHAAQRVAG</sequence>
<keyword evidence="1" id="KW-0175">Coiled coil</keyword>
<name>A0A953M3K2_9BACT</name>
<feature type="coiled-coil region" evidence="1">
    <location>
        <begin position="128"/>
        <end position="277"/>
    </location>
</feature>
<feature type="compositionally biased region" description="Gly residues" evidence="2">
    <location>
        <begin position="44"/>
        <end position="53"/>
    </location>
</feature>
<dbReference type="AlphaFoldDB" id="A0A953M3K2"/>
<proteinExistence type="predicted"/>
<gene>
    <name evidence="4" type="ORF">K8I29_19280</name>
</gene>
<reference evidence="4" key="1">
    <citation type="journal article" date="2021" name="bioRxiv">
        <title>Unraveling nitrogen, sulfur and carbon metabolic pathways and microbial community transcriptional responses to substrate deprivation and toxicity stresses in a bioreactor mimicking anoxic brackish coastal sediment conditions.</title>
        <authorList>
            <person name="Martins P.D."/>
            <person name="Echeveste M.J."/>
            <person name="Arshad A."/>
            <person name="Kurth J."/>
            <person name="Ouboter H."/>
            <person name="Jetten M.S.M."/>
            <person name="Welte C.U."/>
        </authorList>
    </citation>
    <scope>NUCLEOTIDE SEQUENCE</scope>
    <source>
        <strain evidence="4">MAG_39</strain>
    </source>
</reference>
<comment type="caution">
    <text evidence="4">The sequence shown here is derived from an EMBL/GenBank/DDBJ whole genome shotgun (WGS) entry which is preliminary data.</text>
</comment>
<dbReference type="EMBL" id="JAIOIV010000148">
    <property type="protein sequence ID" value="MBZ0158345.1"/>
    <property type="molecule type" value="Genomic_DNA"/>
</dbReference>
<keyword evidence="3" id="KW-0732">Signal</keyword>
<organism evidence="4 5">
    <name type="scientific">Candidatus Nitrobium versatile</name>
    <dbReference type="NCBI Taxonomy" id="2884831"/>
    <lineage>
        <taxon>Bacteria</taxon>
        <taxon>Pseudomonadati</taxon>
        <taxon>Nitrospirota</taxon>
        <taxon>Nitrospiria</taxon>
        <taxon>Nitrospirales</taxon>
        <taxon>Nitrospiraceae</taxon>
        <taxon>Candidatus Nitrobium</taxon>
    </lineage>
</organism>
<evidence type="ECO:0000313" key="4">
    <source>
        <dbReference type="EMBL" id="MBZ0158345.1"/>
    </source>
</evidence>
<feature type="chain" id="PRO_5037032652" evidence="3">
    <location>
        <begin position="25"/>
        <end position="370"/>
    </location>
</feature>
<feature type="signal peptide" evidence="3">
    <location>
        <begin position="1"/>
        <end position="24"/>
    </location>
</feature>
<protein>
    <submittedName>
        <fullName evidence="4">Uncharacterized protein</fullName>
    </submittedName>
</protein>
<dbReference type="Proteomes" id="UP000705867">
    <property type="component" value="Unassembled WGS sequence"/>
</dbReference>